<name>A0A4Y8Q4V5_9BACL</name>
<accession>A0A4Y8Q4V5</accession>
<dbReference type="Proteomes" id="UP000298246">
    <property type="component" value="Unassembled WGS sequence"/>
</dbReference>
<keyword evidence="3" id="KW-1185">Reference proteome</keyword>
<evidence type="ECO:0000259" key="1">
    <source>
        <dbReference type="Pfam" id="PF07238"/>
    </source>
</evidence>
<dbReference type="InterPro" id="IPR009875">
    <property type="entry name" value="PilZ_domain"/>
</dbReference>
<organism evidence="2 3">
    <name type="scientific">Paenibacillus athensensis</name>
    <dbReference type="NCBI Taxonomy" id="1967502"/>
    <lineage>
        <taxon>Bacteria</taxon>
        <taxon>Bacillati</taxon>
        <taxon>Bacillota</taxon>
        <taxon>Bacilli</taxon>
        <taxon>Bacillales</taxon>
        <taxon>Paenibacillaceae</taxon>
        <taxon>Paenibacillus</taxon>
    </lineage>
</organism>
<reference evidence="2 3" key="1">
    <citation type="submission" date="2017-03" db="EMBL/GenBank/DDBJ databases">
        <title>Isolation of Levoglucosan Utilizing Bacteria.</title>
        <authorList>
            <person name="Arya A.S."/>
        </authorList>
    </citation>
    <scope>NUCLEOTIDE SEQUENCE [LARGE SCALE GENOMIC DNA]</scope>
    <source>
        <strain evidence="2 3">MEC069</strain>
    </source>
</reference>
<protein>
    <recommendedName>
        <fullName evidence="1">PilZ domain-containing protein</fullName>
    </recommendedName>
</protein>
<gene>
    <name evidence="2" type="ORF">B5M42_08125</name>
</gene>
<comment type="caution">
    <text evidence="2">The sequence shown here is derived from an EMBL/GenBank/DDBJ whole genome shotgun (WGS) entry which is preliminary data.</text>
</comment>
<dbReference type="Gene3D" id="2.40.10.220">
    <property type="entry name" value="predicted glycosyltransferase like domains"/>
    <property type="match status" value="1"/>
</dbReference>
<proteinExistence type="predicted"/>
<dbReference type="OrthoDB" id="2566152at2"/>
<feature type="domain" description="PilZ" evidence="1">
    <location>
        <begin position="102"/>
        <end position="211"/>
    </location>
</feature>
<dbReference type="EMBL" id="MYFO01000008">
    <property type="protein sequence ID" value="TFE89011.1"/>
    <property type="molecule type" value="Genomic_DNA"/>
</dbReference>
<evidence type="ECO:0000313" key="2">
    <source>
        <dbReference type="EMBL" id="TFE89011.1"/>
    </source>
</evidence>
<sequence length="239" mass="26985">MYESEPSQFYGSKEGSDAAVLIDSKTVLEKKDFVATGILTYALGDIIEVELPQYNVFHLGDKVKLTVYTKSGLFVFESTIVAKDNGALIVINPPENRKKFTEKRDFPRIDITQGGVLHTLHDTIRSRRQRLEKPMGISIKNISMSGIGFTLDSNLLIENQTRLEVELNLGFSMPCIAEVVRKETLDSGLYYGAKYIEVPREKTNALRAFILKSQVETYFVRKREESHMKAVSKKPVASE</sequence>
<dbReference type="AlphaFoldDB" id="A0A4Y8Q4V5"/>
<evidence type="ECO:0000313" key="3">
    <source>
        <dbReference type="Proteomes" id="UP000298246"/>
    </source>
</evidence>
<dbReference type="Pfam" id="PF07238">
    <property type="entry name" value="PilZ"/>
    <property type="match status" value="1"/>
</dbReference>
<dbReference type="GO" id="GO:0035438">
    <property type="term" value="F:cyclic-di-GMP binding"/>
    <property type="evidence" value="ECO:0007669"/>
    <property type="project" value="InterPro"/>
</dbReference>
<dbReference type="SUPFAM" id="SSF141371">
    <property type="entry name" value="PilZ domain-like"/>
    <property type="match status" value="1"/>
</dbReference>